<dbReference type="Gene3D" id="3.30.300.30">
    <property type="match status" value="2"/>
</dbReference>
<keyword evidence="6" id="KW-1185">Reference proteome</keyword>
<dbReference type="NCBIfam" id="TIGR01733">
    <property type="entry name" value="AA-adenyl-dom"/>
    <property type="match status" value="2"/>
</dbReference>
<dbReference type="EMBL" id="JAZGSY010000146">
    <property type="protein sequence ID" value="KAL1839673.1"/>
    <property type="molecule type" value="Genomic_DNA"/>
</dbReference>
<accession>A0ABR3VEH9</accession>
<dbReference type="InterPro" id="IPR023213">
    <property type="entry name" value="CAT-like_dom_sf"/>
</dbReference>
<dbReference type="InterPro" id="IPR042099">
    <property type="entry name" value="ANL_N_sf"/>
</dbReference>
<comment type="caution">
    <text evidence="5">The sequence shown here is derived from an EMBL/GenBank/DDBJ whole genome shotgun (WGS) entry which is preliminary data.</text>
</comment>
<reference evidence="5 6" key="1">
    <citation type="journal article" date="2024" name="Commun. Biol.">
        <title>Comparative genomic analysis of thermophilic fungi reveals convergent evolutionary adaptations and gene losses.</title>
        <authorList>
            <person name="Steindorff A.S."/>
            <person name="Aguilar-Pontes M.V."/>
            <person name="Robinson A.J."/>
            <person name="Andreopoulos B."/>
            <person name="LaButti K."/>
            <person name="Kuo A."/>
            <person name="Mondo S."/>
            <person name="Riley R."/>
            <person name="Otillar R."/>
            <person name="Haridas S."/>
            <person name="Lipzen A."/>
            <person name="Grimwood J."/>
            <person name="Schmutz J."/>
            <person name="Clum A."/>
            <person name="Reid I.D."/>
            <person name="Moisan M.C."/>
            <person name="Butler G."/>
            <person name="Nguyen T.T.M."/>
            <person name="Dewar K."/>
            <person name="Conant G."/>
            <person name="Drula E."/>
            <person name="Henrissat B."/>
            <person name="Hansel C."/>
            <person name="Singer S."/>
            <person name="Hutchinson M.I."/>
            <person name="de Vries R.P."/>
            <person name="Natvig D.O."/>
            <person name="Powell A.J."/>
            <person name="Tsang A."/>
            <person name="Grigoriev I.V."/>
        </authorList>
    </citation>
    <scope>NUCLEOTIDE SEQUENCE [LARGE SCALE GENOMIC DNA]</scope>
    <source>
        <strain evidence="5 6">CBS 620.91</strain>
    </source>
</reference>
<dbReference type="SMART" id="SM00823">
    <property type="entry name" value="PKS_PP"/>
    <property type="match status" value="2"/>
</dbReference>
<name>A0ABR3VEH9_HUMIN</name>
<dbReference type="InterPro" id="IPR010071">
    <property type="entry name" value="AA_adenyl_dom"/>
</dbReference>
<dbReference type="PROSITE" id="PS00012">
    <property type="entry name" value="PHOSPHOPANTETHEINE"/>
    <property type="match status" value="2"/>
</dbReference>
<dbReference type="InterPro" id="IPR009081">
    <property type="entry name" value="PP-bd_ACP"/>
</dbReference>
<keyword evidence="1" id="KW-0596">Phosphopantetheine</keyword>
<evidence type="ECO:0000256" key="1">
    <source>
        <dbReference type="ARBA" id="ARBA00022450"/>
    </source>
</evidence>
<feature type="domain" description="Carrier" evidence="4">
    <location>
        <begin position="811"/>
        <end position="887"/>
    </location>
</feature>
<evidence type="ECO:0000313" key="5">
    <source>
        <dbReference type="EMBL" id="KAL1839673.1"/>
    </source>
</evidence>
<dbReference type="InterPro" id="IPR020806">
    <property type="entry name" value="PKS_PP-bd"/>
</dbReference>
<dbReference type="SUPFAM" id="SSF47336">
    <property type="entry name" value="ACP-like"/>
    <property type="match status" value="2"/>
</dbReference>
<dbReference type="InterPro" id="IPR045851">
    <property type="entry name" value="AMP-bd_C_sf"/>
</dbReference>
<feature type="domain" description="Carrier" evidence="4">
    <location>
        <begin position="1932"/>
        <end position="2007"/>
    </location>
</feature>
<dbReference type="Gene3D" id="3.40.50.12780">
    <property type="entry name" value="N-terminal domain of ligase-like"/>
    <property type="match status" value="2"/>
</dbReference>
<proteinExistence type="predicted"/>
<dbReference type="InterPro" id="IPR000873">
    <property type="entry name" value="AMP-dep_synth/lig_dom"/>
</dbReference>
<gene>
    <name evidence="5" type="ORF">VTJ49DRAFT_1283</name>
</gene>
<organism evidence="5 6">
    <name type="scientific">Humicola insolens</name>
    <name type="common">Soft-rot fungus</name>
    <dbReference type="NCBI Taxonomy" id="85995"/>
    <lineage>
        <taxon>Eukaryota</taxon>
        <taxon>Fungi</taxon>
        <taxon>Dikarya</taxon>
        <taxon>Ascomycota</taxon>
        <taxon>Pezizomycotina</taxon>
        <taxon>Sordariomycetes</taxon>
        <taxon>Sordariomycetidae</taxon>
        <taxon>Sordariales</taxon>
        <taxon>Chaetomiaceae</taxon>
        <taxon>Mycothermus</taxon>
    </lineage>
</organism>
<dbReference type="PROSITE" id="PS50075">
    <property type="entry name" value="CARRIER"/>
    <property type="match status" value="2"/>
</dbReference>
<keyword evidence="2" id="KW-0597">Phosphoprotein</keyword>
<dbReference type="InterPro" id="IPR001242">
    <property type="entry name" value="Condensation_dom"/>
</dbReference>
<dbReference type="Proteomes" id="UP001583172">
    <property type="component" value="Unassembled WGS sequence"/>
</dbReference>
<dbReference type="PANTHER" id="PTHR45527">
    <property type="entry name" value="NONRIBOSOMAL PEPTIDE SYNTHETASE"/>
    <property type="match status" value="1"/>
</dbReference>
<dbReference type="Gene3D" id="3.30.559.10">
    <property type="entry name" value="Chloramphenicol acetyltransferase-like domain"/>
    <property type="match status" value="1"/>
</dbReference>
<dbReference type="Pfam" id="PF00668">
    <property type="entry name" value="Condensation"/>
    <property type="match status" value="1"/>
</dbReference>
<dbReference type="Gene3D" id="3.30.559.30">
    <property type="entry name" value="Nonribosomal peptide synthetase, condensation domain"/>
    <property type="match status" value="2"/>
</dbReference>
<dbReference type="SUPFAM" id="SSF56801">
    <property type="entry name" value="Acetyl-CoA synthetase-like"/>
    <property type="match status" value="2"/>
</dbReference>
<evidence type="ECO:0000256" key="3">
    <source>
        <dbReference type="ARBA" id="ARBA00022598"/>
    </source>
</evidence>
<dbReference type="PANTHER" id="PTHR45527:SF1">
    <property type="entry name" value="FATTY ACID SYNTHASE"/>
    <property type="match status" value="1"/>
</dbReference>
<evidence type="ECO:0000313" key="6">
    <source>
        <dbReference type="Proteomes" id="UP001583172"/>
    </source>
</evidence>
<protein>
    <recommendedName>
        <fullName evidence="4">Carrier domain-containing protein</fullName>
    </recommendedName>
</protein>
<dbReference type="Pfam" id="PF00501">
    <property type="entry name" value="AMP-binding"/>
    <property type="match status" value="2"/>
</dbReference>
<dbReference type="SUPFAM" id="SSF52777">
    <property type="entry name" value="CoA-dependent acyltransferases"/>
    <property type="match status" value="3"/>
</dbReference>
<dbReference type="InterPro" id="IPR020845">
    <property type="entry name" value="AMP-binding_CS"/>
</dbReference>
<dbReference type="CDD" id="cd05918">
    <property type="entry name" value="A_NRPS_SidN3_like"/>
    <property type="match status" value="2"/>
</dbReference>
<dbReference type="CDD" id="cd19545">
    <property type="entry name" value="FUM14_C_NRPS-like"/>
    <property type="match status" value="1"/>
</dbReference>
<dbReference type="InterPro" id="IPR036736">
    <property type="entry name" value="ACP-like_sf"/>
</dbReference>
<dbReference type="Gene3D" id="1.10.1200.10">
    <property type="entry name" value="ACP-like"/>
    <property type="match status" value="2"/>
</dbReference>
<sequence length="2128" mass="230878">MSPNTSMDRAAFEASWREYLRDAPPAAFPPRQNPSEAPAPGAILRRKIRLPEGLSVEQSRDLIQLAWCLVNVYYTDAADVVIGLLTPRTGKDDGETSQQRTSAVMPFRFHMQPDQTIAACLDSLREGQDLAWGPLGLEDLANLGPELEDATKFGTQLIIHGDANAADTDVEVPLDRAVNLECTLTRTRVTTQVFYDEAVINRTEMECVLDTFEHVLQQLADPTTLDPANNRKLGDLNPASPTDITRVAGWNEHVPPAVDDCMHHMVERMAQQRPFAEAVCSQALGLSLSYEQLNNMADRLAHHLVTKGAGPGRIVPFMFEKNPRVIPTLLAINKAGAAFAPLDPAHQWQDTQGLLQACDATFVVCSPTHQARFAEHGVDAVVVDDALFDTLPSHNGVPLPQANPSDPGYVIFTSGSTGMPKGVVCSHSAWCTNTVSHGPRELHSTDTRLLQFSAYTFDISITDIFTTLAFGGTVCVPTEHERLNDLAGAINRMRVSHAALTPTVARFLRPKAVPTLKVLVTGGETMPDEIMSLWAGVCRLVNSYGPAECTSRVACSIKSPGDTPSNIGTRMGAALWVTRSNDPTRLVPVGAIGELVVEGNILAQGYLKDEEKTKAAFIDAPEWLKAMYPGQIRGSRVYRTGDLVRQRHNGSFEFIGRRDAQIKVHGVRLETGHIEAKIQKELPEDARLVVDKVAIAAEDGETKQTLAGFIHLPASMTPENATETDAVNPEMALLPADDTIREFVFNLRRALLASLPSYMVPSHIFVVNTIPLGATGKVNRRRLQTFARALTSEQASQFTGSAPVSDSTVEKPYTDMEAALSKLWAKVLGLDAACIGRQDSFLGLGGDSVSCMKLVSEAASAGLRLSVADVFQCSTLADLAQVATRTPDNGSNGAAASFVSEPTEPFELIGGLAGFLSLRGELRTTYKLAANRVEDVLPATPMQEGLMAETVSHPEAYILQEVLKLSADVDVERLQDVLEALVERYPILRTRIVRLKERGTCQVVLSDSEPVEVGLFSEDLHTFLSRDKQNHMGYGDALSRFAIITEPAGERYLVWTSHHAITDGHMHQLMLRSLELAYHGNALDSAEAISFSQFVKHTMAEDKKDASLDYWRREFAGFDGTHYPNCPDTHEPVIDKYISHRITLSSDSTRSGVTPAILLRAAWMLVLSQANNSSELVMGVTQSGRDIDLPGVHACMGPCLATMPIRGGIEGAESMSFSQYLIKIQRQYIDAIPHQQVGLQHIRKVSDECANAVGFRNLLVVQPSFPNNSELFSPVSDARNAGDQLSFGLLLECTLGVGEVDVRAGFDSSLLSETEVELLLSRLEHVHRQLGAAENGGLPLSSLDTVSPLDVKMLDAFNPEVPPLDSCLHWLIEEQARRQPDALMVDAWDAKLTYHEANEYSDRLAGVLEDLGVGPEVMVPFAFEKSAWATVAIHAILKAGGACVGVDMSHPRERHQRIMIDTAARVVVTSKGYASRLEGLGVPHIVAVDREMLEKLPPRQPLKDGAVPVSPSNPAWVVYSSGSTGVPKGSILEHRSLAATSRTNSEILGVGPSTRAIHFASYAFDVAIEENVIIPMYGGCVCIPSDEQRLSNLPGVMKSMQINWADLTPTVARLLTPENSPYIRTIVLGGESLTKDIIDTWAGLDGIRLFNTYGPSECSIQCTSSKPLGRVATGANIGRPVNCKLWVVDAEDPHRLLPIGAAGELLIEGPIVGRGYLNQPEKTKAAFVQDLRWATPGPDGETRRFYRTGDLAKFNLDGTLDCLGRQDSQIKLHGQRIELGEIEYNITKRLSVPDGSQVAVEAFSPGGSSRKLLAAFVQFSETDSARAGSKAGSSSSNLSVMDMTDALRTELLRIKSEIAQKLPVYMVPSLFVPLLVMPTNTSGKIDRKKLREQAGKFDPRTVTLYSLSQPAGQSESAQSKPVEIKSNVSFSSPVEHALALLWADTIGIDLASTPIGPYDSFLGLGGDSITAMQLVGKAAAAGLSLSVPRILRAPKLRDMASAAAVVDERALQQFVPQEISPPVTPPLPTEEAFAAKPQLGLRVVTNVADLPDPVTEPASPSWMTPPESPVSSHAYLPFQMVSDKMPVAEVKSVVAEKCELNSDIVQDVYPATPLQGELLPDRVVPTLV</sequence>
<keyword evidence="3" id="KW-0436">Ligase</keyword>
<dbReference type="Pfam" id="PF00550">
    <property type="entry name" value="PP-binding"/>
    <property type="match status" value="2"/>
</dbReference>
<dbReference type="PROSITE" id="PS00455">
    <property type="entry name" value="AMP_BINDING"/>
    <property type="match status" value="2"/>
</dbReference>
<evidence type="ECO:0000259" key="4">
    <source>
        <dbReference type="PROSITE" id="PS50075"/>
    </source>
</evidence>
<evidence type="ECO:0000256" key="2">
    <source>
        <dbReference type="ARBA" id="ARBA00022553"/>
    </source>
</evidence>
<dbReference type="InterPro" id="IPR006162">
    <property type="entry name" value="Ppantetheine_attach_site"/>
</dbReference>